<comment type="caution">
    <text evidence="1">The sequence shown here is derived from an EMBL/GenBank/DDBJ whole genome shotgun (WGS) entry which is preliminary data.</text>
</comment>
<gene>
    <name evidence="1" type="ORF">RRG08_004177</name>
</gene>
<proteinExistence type="predicted"/>
<dbReference type="Proteomes" id="UP001283361">
    <property type="component" value="Unassembled WGS sequence"/>
</dbReference>
<reference evidence="1" key="1">
    <citation type="journal article" date="2023" name="G3 (Bethesda)">
        <title>A reference genome for the long-term kleptoplast-retaining sea slug Elysia crispata morphotype clarki.</title>
        <authorList>
            <person name="Eastman K.E."/>
            <person name="Pendleton A.L."/>
            <person name="Shaikh M.A."/>
            <person name="Suttiyut T."/>
            <person name="Ogas R."/>
            <person name="Tomko P."/>
            <person name="Gavelis G."/>
            <person name="Widhalm J.R."/>
            <person name="Wisecaver J.H."/>
        </authorList>
    </citation>
    <scope>NUCLEOTIDE SEQUENCE</scope>
    <source>
        <strain evidence="1">ECLA1</strain>
    </source>
</reference>
<organism evidence="1 2">
    <name type="scientific">Elysia crispata</name>
    <name type="common">lettuce slug</name>
    <dbReference type="NCBI Taxonomy" id="231223"/>
    <lineage>
        <taxon>Eukaryota</taxon>
        <taxon>Metazoa</taxon>
        <taxon>Spiralia</taxon>
        <taxon>Lophotrochozoa</taxon>
        <taxon>Mollusca</taxon>
        <taxon>Gastropoda</taxon>
        <taxon>Heterobranchia</taxon>
        <taxon>Euthyneura</taxon>
        <taxon>Panpulmonata</taxon>
        <taxon>Sacoglossa</taxon>
        <taxon>Placobranchoidea</taxon>
        <taxon>Plakobranchidae</taxon>
        <taxon>Elysia</taxon>
    </lineage>
</organism>
<dbReference type="EMBL" id="JAWDGP010005274">
    <property type="protein sequence ID" value="KAK3758356.1"/>
    <property type="molecule type" value="Genomic_DNA"/>
</dbReference>
<keyword evidence="2" id="KW-1185">Reference proteome</keyword>
<protein>
    <submittedName>
        <fullName evidence="1">Uncharacterized protein</fullName>
    </submittedName>
</protein>
<accession>A0AAE1D5R3</accession>
<evidence type="ECO:0000313" key="1">
    <source>
        <dbReference type="EMBL" id="KAK3758356.1"/>
    </source>
</evidence>
<name>A0AAE1D5R3_9GAST</name>
<sequence>MKGKASNGLLSGSWRGDKMMSRDGTAAVTVATNAMTSAPMDLTDSTVMFATCCALLLVHQGVKDDNLKAPE</sequence>
<evidence type="ECO:0000313" key="2">
    <source>
        <dbReference type="Proteomes" id="UP001283361"/>
    </source>
</evidence>
<dbReference type="AlphaFoldDB" id="A0AAE1D5R3"/>